<evidence type="ECO:0000313" key="2">
    <source>
        <dbReference type="EMBL" id="VEU56395.1"/>
    </source>
</evidence>
<dbReference type="RefSeq" id="WP_024544331.1">
    <property type="nucleotide sequence ID" value="NZ_LR214938.2"/>
</dbReference>
<evidence type="ECO:0000256" key="1">
    <source>
        <dbReference type="SAM" id="Phobius"/>
    </source>
</evidence>
<dbReference type="AlphaFoldDB" id="A0A448ZZ22"/>
<feature type="transmembrane region" description="Helical" evidence="1">
    <location>
        <begin position="12"/>
        <end position="35"/>
    </location>
</feature>
<keyword evidence="1" id="KW-0812">Transmembrane</keyword>
<name>A0A448ZZ22_METSV</name>
<organism evidence="2">
    <name type="scientific">Metamycoplasma salivarium</name>
    <name type="common">Mycoplasma salivarium</name>
    <dbReference type="NCBI Taxonomy" id="2124"/>
    <lineage>
        <taxon>Bacteria</taxon>
        <taxon>Bacillati</taxon>
        <taxon>Mycoplasmatota</taxon>
        <taxon>Mycoplasmoidales</taxon>
        <taxon>Metamycoplasmataceae</taxon>
        <taxon>Metamycoplasma</taxon>
    </lineage>
</organism>
<keyword evidence="1" id="KW-1133">Transmembrane helix</keyword>
<reference evidence="2" key="1">
    <citation type="submission" date="2019-01" db="EMBL/GenBank/DDBJ databases">
        <authorList>
            <consortium name="Pathogen Informatics"/>
        </authorList>
    </citation>
    <scope>NUCLEOTIDE SEQUENCE [LARGE SCALE GENOMIC DNA]</scope>
    <source>
        <strain evidence="2">NCTC10113</strain>
    </source>
</reference>
<accession>A0A448ZZ22</accession>
<gene>
    <name evidence="2" type="ORF">NCTC10113_01304</name>
</gene>
<geneLocation type="plasmid" evidence="2">
    <name>2</name>
</geneLocation>
<keyword evidence="2" id="KW-0614">Plasmid</keyword>
<protein>
    <recommendedName>
        <fullName evidence="3">Spermidine/putrescine-binding periplasmic protein</fullName>
    </recommendedName>
</protein>
<sequence length="571" mass="67979">MKKNRVRSLPLHTIKIILLSILMAFLFIIFIWILIIRVSNPFKVSIYNYESYLSRSVISKIKTEYSYHTFSEINEFTKAINNNKAVAGVGSDHQIAQLVIEGKVKKLNLNKVFDLPSELKDDEKNNDPNKRFLLKQRIYELYEPILRNHLDAYEEKIYELIKQINPKNEIKRYRNGNLITPYLYYENQDTNSGRILGFEADSKEGIDHFYQFLIPYLLQDKVIAYNKNPKYRPNIKNVEEIASNLQGKTKWLEIIQTLVQKHNYSYTNWTNSYLDNAMIGQFYATEENKENFINHNKVSEITEDNYKKIFDYFLEFVQKSTGYSIKDTRHNKLTTDGLELVNDIIEPKPSKPDISIMYNGDSLDSYYANDNFANLEDRKEIDIVRPKNNYLLLDAWMVSNNVNDQQTDKLMNFLKENAFTGYKWKEKEFEQAYFKTIYEQLIKDFPERKDEFLEALFKNKNTDTPIDVEDNIESEKFKKIYDEFRDVFSENFGFNHAIDNFNAVNYTPPYFEMNKFIKKYYFRKEGFEEDKKANEIFEISNKNGVIHQIYQPINLKLRTAIIDYYYNKTKS</sequence>
<proteinExistence type="predicted"/>
<dbReference type="EMBL" id="LR214939">
    <property type="protein sequence ID" value="VEU56395.1"/>
    <property type="molecule type" value="Genomic_DNA"/>
</dbReference>
<keyword evidence="1" id="KW-0472">Membrane</keyword>
<evidence type="ECO:0008006" key="3">
    <source>
        <dbReference type="Google" id="ProtNLM"/>
    </source>
</evidence>